<keyword evidence="3" id="KW-0862">Zinc</keyword>
<feature type="region of interest" description="Disordered" evidence="8">
    <location>
        <begin position="1"/>
        <end position="39"/>
    </location>
</feature>
<dbReference type="SMART" id="SM00066">
    <property type="entry name" value="GAL4"/>
    <property type="match status" value="1"/>
</dbReference>
<keyword evidence="5" id="KW-0238">DNA-binding</keyword>
<dbReference type="InterPro" id="IPR051089">
    <property type="entry name" value="prtT"/>
</dbReference>
<dbReference type="eggNOG" id="ENOG502QUEK">
    <property type="taxonomic scope" value="Eukaryota"/>
</dbReference>
<feature type="domain" description="Zn(2)-C6 fungal-type" evidence="9">
    <location>
        <begin position="48"/>
        <end position="81"/>
    </location>
</feature>
<evidence type="ECO:0000256" key="7">
    <source>
        <dbReference type="ARBA" id="ARBA00023242"/>
    </source>
</evidence>
<dbReference type="EMBL" id="FM992695">
    <property type="protein sequence ID" value="CAX40150.1"/>
    <property type="molecule type" value="Genomic_DNA"/>
</dbReference>
<keyword evidence="2" id="KW-0479">Metal-binding</keyword>
<feature type="compositionally biased region" description="Low complexity" evidence="8">
    <location>
        <begin position="19"/>
        <end position="30"/>
    </location>
</feature>
<dbReference type="GeneID" id="8049776"/>
<evidence type="ECO:0000256" key="8">
    <source>
        <dbReference type="SAM" id="MobiDB-lite"/>
    </source>
</evidence>
<dbReference type="GO" id="GO:0000981">
    <property type="term" value="F:DNA-binding transcription factor activity, RNA polymerase II-specific"/>
    <property type="evidence" value="ECO:0007669"/>
    <property type="project" value="InterPro"/>
</dbReference>
<gene>
    <name evidence="10" type="ordered locus">Cd36_31730</name>
    <name evidence="11" type="ORF">CD36_31730</name>
</gene>
<dbReference type="GO" id="GO:0005634">
    <property type="term" value="C:nucleus"/>
    <property type="evidence" value="ECO:0007669"/>
    <property type="project" value="UniProtKB-SubCell"/>
</dbReference>
<comment type="subcellular location">
    <subcellularLocation>
        <location evidence="1">Nucleus</location>
    </subcellularLocation>
</comment>
<evidence type="ECO:0000259" key="9">
    <source>
        <dbReference type="PROSITE" id="PS50048"/>
    </source>
</evidence>
<evidence type="ECO:0000256" key="1">
    <source>
        <dbReference type="ARBA" id="ARBA00004123"/>
    </source>
</evidence>
<organism evidence="11 12">
    <name type="scientific">Candida dubliniensis (strain CD36 / ATCC MYA-646 / CBS 7987 / NCPF 3949 / NRRL Y-17841)</name>
    <name type="common">Yeast</name>
    <dbReference type="NCBI Taxonomy" id="573826"/>
    <lineage>
        <taxon>Eukaryota</taxon>
        <taxon>Fungi</taxon>
        <taxon>Dikarya</taxon>
        <taxon>Ascomycota</taxon>
        <taxon>Saccharomycotina</taxon>
        <taxon>Pichiomycetes</taxon>
        <taxon>Debaryomycetaceae</taxon>
        <taxon>Candida/Lodderomyces clade</taxon>
        <taxon>Candida</taxon>
    </lineage>
</organism>
<dbReference type="GO" id="GO:0000976">
    <property type="term" value="F:transcription cis-regulatory region binding"/>
    <property type="evidence" value="ECO:0007669"/>
    <property type="project" value="TreeGrafter"/>
</dbReference>
<protein>
    <submittedName>
        <fullName evidence="11">Zinc-finger transcription factor, putative</fullName>
    </submittedName>
</protein>
<evidence type="ECO:0000256" key="2">
    <source>
        <dbReference type="ARBA" id="ARBA00022723"/>
    </source>
</evidence>
<dbReference type="AlphaFoldDB" id="B9WM37"/>
<evidence type="ECO:0000313" key="12">
    <source>
        <dbReference type="Proteomes" id="UP000002605"/>
    </source>
</evidence>
<proteinExistence type="predicted"/>
<accession>B9WM37</accession>
<dbReference type="RefSeq" id="XP_002422148.1">
    <property type="nucleotide sequence ID" value="XM_002422103.1"/>
</dbReference>
<dbReference type="OrthoDB" id="2595934at2759"/>
<keyword evidence="4" id="KW-0805">Transcription regulation</keyword>
<keyword evidence="11" id="KW-0863">Zinc-finger</keyword>
<keyword evidence="6" id="KW-0804">Transcription</keyword>
<evidence type="ECO:0000313" key="10">
    <source>
        <dbReference type="CGD" id="CAL0000167710"/>
    </source>
</evidence>
<keyword evidence="7" id="KW-0539">Nucleus</keyword>
<reference evidence="11 12" key="1">
    <citation type="journal article" date="2009" name="Genome Res.">
        <title>Comparative genomics of the fungal pathogens Candida dubliniensis and Candida albicans.</title>
        <authorList>
            <person name="Jackson A.P."/>
            <person name="Gamble J.A."/>
            <person name="Yeomans T."/>
            <person name="Moran G.P."/>
            <person name="Saunders D."/>
            <person name="Harris D."/>
            <person name="Aslett M."/>
            <person name="Barrell J.F."/>
            <person name="Butler G."/>
            <person name="Citiulo F."/>
            <person name="Coleman D.C."/>
            <person name="de Groot P.W.J."/>
            <person name="Goodwin T.J."/>
            <person name="Quail M.A."/>
            <person name="McQuillan J."/>
            <person name="Munro C.A."/>
            <person name="Pain A."/>
            <person name="Poulter R.T."/>
            <person name="Rajandream M.A."/>
            <person name="Renauld H."/>
            <person name="Spiering M.J."/>
            <person name="Tivey A."/>
            <person name="Gow N.A.R."/>
            <person name="Barrell B."/>
            <person name="Sullivan D.J."/>
            <person name="Berriman M."/>
        </authorList>
    </citation>
    <scope>NUCLEOTIDE SEQUENCE [LARGE SCALE GENOMIC DNA]</scope>
    <source>
        <strain evidence="12">CD36 / ATCC MYA-646 / CBS 7987 / NCPF 3949 / NRRL Y-17841</strain>
    </source>
</reference>
<dbReference type="KEGG" id="cdu:CD36_31730"/>
<keyword evidence="12" id="KW-1185">Reference proteome</keyword>
<evidence type="ECO:0000256" key="6">
    <source>
        <dbReference type="ARBA" id="ARBA00023163"/>
    </source>
</evidence>
<dbReference type="PANTHER" id="PTHR31845">
    <property type="entry name" value="FINGER DOMAIN PROTEIN, PUTATIVE-RELATED"/>
    <property type="match status" value="1"/>
</dbReference>
<sequence length="620" mass="70995">MISVPPDTTPGSSKKRKSSTVNSATTTGTSTEKDKTRKYAQASRTLKACELCRKQKTRCFRSPENPSSCLRCRFLSKACSFEKEENQDAIGGMLPFNLSNQETTKKIDLIHDGINQILNYMKNGARNEDAKLLLDAYESMKGRSSNPVSANDQNIPQFDSFKSVSSASPIAILQQLFPNQPNTSSTTLKNAVLNQEDVISLGILSDHEVTELISNFRRNYGRWVSFSSSLSTENLIVQIKEKSTLLLTSCCLVSFRYYKYKGPNDRAMKCHLLTQRLTQDLNNSLVKYTSFGSGSGQVEFLQALVILSIYSKSLSKLDDSLKLDPWFLSNIGLSTFITKTALDDFKEIDDETVEIHGETYNKLTILRIYNHLCLAHISNCIFSGRMCILDSSRVEKCATTLSLLNATNFDGRMVSEIGLLFITYNYLQSVSMVDSYQNLDHIFEKVVLDIKSWFVQWEYLFSQPALHFLEFNYNFCSMLVYYVYCFTRLKLLGEVAHHGILNEDIFTYVFQKIDNEELLETMYGYCLQVISHTNNIENDSYFAYLSDQIHFTFYFCCVFMIKLQKVMTYKDMLPAKDRKRLISVIQSLIDKFERISTDYPHDIIVTYKNNLETCLKVNFV</sequence>
<dbReference type="HOGENOM" id="CLU_021797_0_0_1"/>
<dbReference type="SUPFAM" id="SSF57701">
    <property type="entry name" value="Zn2/Cys6 DNA-binding domain"/>
    <property type="match status" value="1"/>
</dbReference>
<evidence type="ECO:0000256" key="5">
    <source>
        <dbReference type="ARBA" id="ARBA00023125"/>
    </source>
</evidence>
<dbReference type="PANTHER" id="PTHR31845:SF34">
    <property type="entry name" value="TRANSCRIPTIONAL ACTIVATOR OF PROTEASES PRTT"/>
    <property type="match status" value="1"/>
</dbReference>
<dbReference type="CGD" id="CAL0000167710">
    <property type="gene designation" value="Cd36_31730"/>
</dbReference>
<name>B9WM37_CANDC</name>
<dbReference type="CDD" id="cd00067">
    <property type="entry name" value="GAL4"/>
    <property type="match status" value="1"/>
</dbReference>
<evidence type="ECO:0000313" key="11">
    <source>
        <dbReference type="EMBL" id="CAX40150.1"/>
    </source>
</evidence>
<dbReference type="GO" id="GO:0008270">
    <property type="term" value="F:zinc ion binding"/>
    <property type="evidence" value="ECO:0007669"/>
    <property type="project" value="UniProtKB-KW"/>
</dbReference>
<evidence type="ECO:0000256" key="3">
    <source>
        <dbReference type="ARBA" id="ARBA00022833"/>
    </source>
</evidence>
<dbReference type="Proteomes" id="UP000002605">
    <property type="component" value="Chromosome R"/>
</dbReference>
<dbReference type="Gene3D" id="4.10.240.10">
    <property type="entry name" value="Zn(2)-C6 fungal-type DNA-binding domain"/>
    <property type="match status" value="1"/>
</dbReference>
<dbReference type="InterPro" id="IPR001138">
    <property type="entry name" value="Zn2Cys6_DnaBD"/>
</dbReference>
<evidence type="ECO:0000256" key="4">
    <source>
        <dbReference type="ARBA" id="ARBA00023015"/>
    </source>
</evidence>
<dbReference type="InterPro" id="IPR036864">
    <property type="entry name" value="Zn2-C6_fun-type_DNA-bd_sf"/>
</dbReference>
<dbReference type="PROSITE" id="PS50048">
    <property type="entry name" value="ZN2_CY6_FUNGAL_2"/>
    <property type="match status" value="1"/>
</dbReference>
<dbReference type="PROSITE" id="PS00463">
    <property type="entry name" value="ZN2_CY6_FUNGAL_1"/>
    <property type="match status" value="1"/>
</dbReference>